<reference evidence="1" key="1">
    <citation type="submission" date="2020-04" db="EMBL/GenBank/DDBJ databases">
        <authorList>
            <person name="Alioto T."/>
            <person name="Alioto T."/>
            <person name="Gomez Garrido J."/>
        </authorList>
    </citation>
    <scope>NUCLEOTIDE SEQUENCE</scope>
    <source>
        <strain evidence="1">A484AB</strain>
    </source>
</reference>
<dbReference type="SUPFAM" id="SSF56672">
    <property type="entry name" value="DNA/RNA polymerases"/>
    <property type="match status" value="1"/>
</dbReference>
<evidence type="ECO:0000313" key="1">
    <source>
        <dbReference type="EMBL" id="CAB4005018.1"/>
    </source>
</evidence>
<dbReference type="OrthoDB" id="447743at2759"/>
<dbReference type="PANTHER" id="PTHR47027:SF20">
    <property type="entry name" value="REVERSE TRANSCRIPTASE-LIKE PROTEIN WITH RNA-DIRECTED DNA POLYMERASE DOMAIN"/>
    <property type="match status" value="1"/>
</dbReference>
<accession>A0A7D9EBA1</accession>
<keyword evidence="2" id="KW-1185">Reference proteome</keyword>
<dbReference type="InterPro" id="IPR000477">
    <property type="entry name" value="RT_dom"/>
</dbReference>
<proteinExistence type="predicted"/>
<dbReference type="Pfam" id="PF13966">
    <property type="entry name" value="zf-RVT"/>
    <property type="match status" value="1"/>
</dbReference>
<organism evidence="1 2">
    <name type="scientific">Paramuricea clavata</name>
    <name type="common">Red gorgonian</name>
    <name type="synonym">Violescent sea-whip</name>
    <dbReference type="NCBI Taxonomy" id="317549"/>
    <lineage>
        <taxon>Eukaryota</taxon>
        <taxon>Metazoa</taxon>
        <taxon>Cnidaria</taxon>
        <taxon>Anthozoa</taxon>
        <taxon>Octocorallia</taxon>
        <taxon>Malacalcyonacea</taxon>
        <taxon>Plexauridae</taxon>
        <taxon>Paramuricea</taxon>
    </lineage>
</organism>
<dbReference type="InterPro" id="IPR026960">
    <property type="entry name" value="RVT-Znf"/>
</dbReference>
<dbReference type="InterPro" id="IPR043502">
    <property type="entry name" value="DNA/RNA_pol_sf"/>
</dbReference>
<comment type="caution">
    <text evidence="1">The sequence shown here is derived from an EMBL/GenBank/DDBJ whole genome shotgun (WGS) entry which is preliminary data.</text>
</comment>
<dbReference type="Proteomes" id="UP001152795">
    <property type="component" value="Unassembled WGS sequence"/>
</dbReference>
<dbReference type="Pfam" id="PF00078">
    <property type="entry name" value="RVT_1"/>
    <property type="match status" value="1"/>
</dbReference>
<dbReference type="PANTHER" id="PTHR47027">
    <property type="entry name" value="REVERSE TRANSCRIPTASE DOMAIN-CONTAINING PROTEIN"/>
    <property type="match status" value="1"/>
</dbReference>
<dbReference type="AlphaFoldDB" id="A0A7D9EBA1"/>
<gene>
    <name evidence="1" type="ORF">PACLA_8A008639</name>
</gene>
<sequence>MAHIINTARTKQRSIVITLLDLKNAFGEVHHNLIYEVLDYHHVPNHIKNLICSLYTDFQTSILTEQFNTPFITVGRGVLQGDCLSPLLFNMSFNTFIQHIKSEKYRQLGFWKLSEVGIPCNPIHWFQFADDAAVISSQEKENQMLLNRFTIWCQWANMIIRVDKCSTFGIKKHLTKSIQYLPKLFVNNDLVPRTEMGKSFRYLGRYFDFNMSDEEHKSELLDVFNDIMNKINELPLHPKNKILLYSRYLLSKISWDLTVSDISKTWICETLDSIATKYIRKWLELPVSATLSNVLLPQNKFGLNIILPSTKFIQCQTVSRSALKYSPNVDINNLWAVTSTNKNIQYDIYKDTKDVLKAVRKENEQRLQNHLISQGSFFSSIMNHSTSTFNSLWSSVQSKLPKNIFNFTIRYINNTLPTRKNLSKWGLSSTSDCSFCSSPETLLHVIAGCKTYLDEGRFTWRHDSVLNFLASTLTAVKNSTLYADIPGFMNPSVITGDRLRPDLLLVTENRCLYILELTVGYESNLLVNANRKRQKYRDLINEQEADYDKVKFVNLSLSTLGVFGRSCKNFDGMLSSLKCDAKYSKYIKKQIVNICIRTSYYVFCKRNKVWDNPKLMLI</sequence>
<dbReference type="PROSITE" id="PS50878">
    <property type="entry name" value="RT_POL"/>
    <property type="match status" value="1"/>
</dbReference>
<protein>
    <submittedName>
        <fullName evidence="1">Uncharacterized protein</fullName>
    </submittedName>
</protein>
<dbReference type="EMBL" id="CACRXK020005074">
    <property type="protein sequence ID" value="CAB4005018.1"/>
    <property type="molecule type" value="Genomic_DNA"/>
</dbReference>
<name>A0A7D9EBA1_PARCT</name>
<evidence type="ECO:0000313" key="2">
    <source>
        <dbReference type="Proteomes" id="UP001152795"/>
    </source>
</evidence>